<dbReference type="Gene3D" id="2.40.10.10">
    <property type="entry name" value="Trypsin-like serine proteases"/>
    <property type="match status" value="2"/>
</dbReference>
<feature type="signal peptide" evidence="6">
    <location>
        <begin position="1"/>
        <end position="18"/>
    </location>
</feature>
<organism evidence="8 9">
    <name type="scientific">Caenispirillum salinarum AK4</name>
    <dbReference type="NCBI Taxonomy" id="1238182"/>
    <lineage>
        <taxon>Bacteria</taxon>
        <taxon>Pseudomonadati</taxon>
        <taxon>Pseudomonadota</taxon>
        <taxon>Alphaproteobacteria</taxon>
        <taxon>Rhodospirillales</taxon>
        <taxon>Novispirillaceae</taxon>
        <taxon>Caenispirillum</taxon>
    </lineage>
</organism>
<dbReference type="PANTHER" id="PTHR15462">
    <property type="entry name" value="SERINE PROTEASE"/>
    <property type="match status" value="1"/>
</dbReference>
<dbReference type="STRING" id="1238182.C882_4450"/>
<comment type="caution">
    <text evidence="8">The sequence shown here is derived from an EMBL/GenBank/DDBJ whole genome shotgun (WGS) entry which is preliminary data.</text>
</comment>
<dbReference type="GO" id="GO:0006508">
    <property type="term" value="P:proteolysis"/>
    <property type="evidence" value="ECO:0007669"/>
    <property type="project" value="UniProtKB-KW"/>
</dbReference>
<dbReference type="InterPro" id="IPR050966">
    <property type="entry name" value="Glutamyl_endopeptidase"/>
</dbReference>
<accession>K9HPU4</accession>
<proteinExistence type="inferred from homology"/>
<dbReference type="Pfam" id="PF13365">
    <property type="entry name" value="Trypsin_2"/>
    <property type="match status" value="1"/>
</dbReference>
<dbReference type="PANTHER" id="PTHR15462:SF8">
    <property type="entry name" value="SERINE PROTEASE"/>
    <property type="match status" value="1"/>
</dbReference>
<evidence type="ECO:0000256" key="4">
    <source>
        <dbReference type="ARBA" id="ARBA00022801"/>
    </source>
</evidence>
<dbReference type="eggNOG" id="COG3591">
    <property type="taxonomic scope" value="Bacteria"/>
</dbReference>
<evidence type="ECO:0000259" key="7">
    <source>
        <dbReference type="SMART" id="SM00020"/>
    </source>
</evidence>
<dbReference type="InterPro" id="IPR001254">
    <property type="entry name" value="Trypsin_dom"/>
</dbReference>
<dbReference type="RefSeq" id="WP_009540558.1">
    <property type="nucleotide sequence ID" value="NZ_ANHY01000008.1"/>
</dbReference>
<dbReference type="PRINTS" id="PR00839">
    <property type="entry name" value="V8PROTEASE"/>
</dbReference>
<keyword evidence="3 6" id="KW-0732">Signal</keyword>
<evidence type="ECO:0000313" key="9">
    <source>
        <dbReference type="Proteomes" id="UP000009881"/>
    </source>
</evidence>
<keyword evidence="5 6" id="KW-0720">Serine protease</keyword>
<dbReference type="EC" id="3.4.21.-" evidence="6"/>
<dbReference type="Proteomes" id="UP000009881">
    <property type="component" value="Unassembled WGS sequence"/>
</dbReference>
<dbReference type="AlphaFoldDB" id="K9HPU4"/>
<keyword evidence="2 6" id="KW-0645">Protease</keyword>
<dbReference type="SUPFAM" id="SSF50494">
    <property type="entry name" value="Trypsin-like serine proteases"/>
    <property type="match status" value="1"/>
</dbReference>
<sequence>MRTILMLLALLAAAPATAAEAGRPLLPGIIGGDDRVMLDSAAAPWSALGRVNRARGGFCTGTLIAPDRVLTARHCLTARPGNRYLPVSELHFVAGYRRGDFIAHGRVARIQAPPLSEQGKAADWAVLHLDGTLPVPPLPVRRPDDGLPAVIAGYSQNRPHLLSLSEDCALATPAGAPDLRLHRCDTTRGTSGAPVLQDGPEGPVVVGVVSGFVTTADGHGAGLLVSAEAVEGVEVSP</sequence>
<dbReference type="InterPro" id="IPR043504">
    <property type="entry name" value="Peptidase_S1_PA_chymotrypsin"/>
</dbReference>
<dbReference type="PATRIC" id="fig|1238182.3.peg.2112"/>
<comment type="similarity">
    <text evidence="1 6">Belongs to the peptidase S1B family.</text>
</comment>
<dbReference type="OrthoDB" id="267336at2"/>
<gene>
    <name evidence="8" type="ORF">C882_4450</name>
</gene>
<evidence type="ECO:0000313" key="8">
    <source>
        <dbReference type="EMBL" id="EKV30491.1"/>
    </source>
</evidence>
<dbReference type="InterPro" id="IPR009003">
    <property type="entry name" value="Peptidase_S1_PA"/>
</dbReference>
<dbReference type="SMART" id="SM00020">
    <property type="entry name" value="Tryp_SPc"/>
    <property type="match status" value="1"/>
</dbReference>
<evidence type="ECO:0000256" key="1">
    <source>
        <dbReference type="ARBA" id="ARBA00008764"/>
    </source>
</evidence>
<protein>
    <recommendedName>
        <fullName evidence="6">Serine protease</fullName>
        <ecNumber evidence="6">3.4.21.-</ecNumber>
    </recommendedName>
</protein>
<evidence type="ECO:0000256" key="5">
    <source>
        <dbReference type="ARBA" id="ARBA00022825"/>
    </source>
</evidence>
<keyword evidence="4 6" id="KW-0378">Hydrolase</keyword>
<evidence type="ECO:0000256" key="2">
    <source>
        <dbReference type="ARBA" id="ARBA00022670"/>
    </source>
</evidence>
<feature type="chain" id="PRO_5006993034" description="Serine protease" evidence="6">
    <location>
        <begin position="19"/>
        <end position="237"/>
    </location>
</feature>
<evidence type="ECO:0000256" key="3">
    <source>
        <dbReference type="ARBA" id="ARBA00022729"/>
    </source>
</evidence>
<feature type="domain" description="Peptidase S1" evidence="7">
    <location>
        <begin position="28"/>
        <end position="230"/>
    </location>
</feature>
<evidence type="ECO:0000256" key="6">
    <source>
        <dbReference type="RuleBase" id="RU004296"/>
    </source>
</evidence>
<name>K9HPU4_9PROT</name>
<reference evidence="8 9" key="1">
    <citation type="journal article" date="2013" name="Genome Announc.">
        <title>Draft Genome Sequence of an Alphaproteobacterium, Caenispirillum salinarum AK4(T), Isolated from a Solar Saltern.</title>
        <authorList>
            <person name="Khatri I."/>
            <person name="Singh A."/>
            <person name="Korpole S."/>
            <person name="Pinnaka A.K."/>
            <person name="Subramanian S."/>
        </authorList>
    </citation>
    <scope>NUCLEOTIDE SEQUENCE [LARGE SCALE GENOMIC DNA]</scope>
    <source>
        <strain evidence="8 9">AK4</strain>
    </source>
</reference>
<keyword evidence="9" id="KW-1185">Reference proteome</keyword>
<dbReference type="InterPro" id="IPR008256">
    <property type="entry name" value="Peptidase_S1B"/>
</dbReference>
<dbReference type="EMBL" id="ANHY01000008">
    <property type="protein sequence ID" value="EKV30491.1"/>
    <property type="molecule type" value="Genomic_DNA"/>
</dbReference>
<dbReference type="GO" id="GO:0004252">
    <property type="term" value="F:serine-type endopeptidase activity"/>
    <property type="evidence" value="ECO:0007669"/>
    <property type="project" value="InterPro"/>
</dbReference>